<name>A0A919APA2_9ACTN</name>
<accession>A0A919APA2</accession>
<reference evidence="2" key="2">
    <citation type="submission" date="2020-09" db="EMBL/GenBank/DDBJ databases">
        <authorList>
            <person name="Sun Q."/>
            <person name="Ohkuma M."/>
        </authorList>
    </citation>
    <scope>NUCLEOTIDE SEQUENCE</scope>
    <source>
        <strain evidence="2">JCM 3302</strain>
    </source>
</reference>
<protein>
    <submittedName>
        <fullName evidence="2">Uncharacterized protein</fullName>
    </submittedName>
</protein>
<dbReference type="EMBL" id="BNBC01000082">
    <property type="protein sequence ID" value="GHF18273.1"/>
    <property type="molecule type" value="Genomic_DNA"/>
</dbReference>
<comment type="caution">
    <text evidence="2">The sequence shown here is derived from an EMBL/GenBank/DDBJ whole genome shotgun (WGS) entry which is preliminary data.</text>
</comment>
<gene>
    <name evidence="2" type="ORF">GCM10014715_86590</name>
</gene>
<dbReference type="AlphaFoldDB" id="A0A919APA2"/>
<feature type="region of interest" description="Disordered" evidence="1">
    <location>
        <begin position="1"/>
        <end position="42"/>
    </location>
</feature>
<reference evidence="2" key="1">
    <citation type="journal article" date="2014" name="Int. J. Syst. Evol. Microbiol.">
        <title>Complete genome sequence of Corynebacterium casei LMG S-19264T (=DSM 44701T), isolated from a smear-ripened cheese.</title>
        <authorList>
            <consortium name="US DOE Joint Genome Institute (JGI-PGF)"/>
            <person name="Walter F."/>
            <person name="Albersmeier A."/>
            <person name="Kalinowski J."/>
            <person name="Ruckert C."/>
        </authorList>
    </citation>
    <scope>NUCLEOTIDE SEQUENCE</scope>
    <source>
        <strain evidence="2">JCM 3302</strain>
    </source>
</reference>
<evidence type="ECO:0000313" key="2">
    <source>
        <dbReference type="EMBL" id="GHF18273.1"/>
    </source>
</evidence>
<proteinExistence type="predicted"/>
<organism evidence="2 3">
    <name type="scientific">Streptomyces spiralis</name>
    <dbReference type="NCBI Taxonomy" id="66376"/>
    <lineage>
        <taxon>Bacteria</taxon>
        <taxon>Bacillati</taxon>
        <taxon>Actinomycetota</taxon>
        <taxon>Actinomycetes</taxon>
        <taxon>Kitasatosporales</taxon>
        <taxon>Streptomycetaceae</taxon>
        <taxon>Streptomyces</taxon>
    </lineage>
</organism>
<keyword evidence="3" id="KW-1185">Reference proteome</keyword>
<feature type="compositionally biased region" description="Polar residues" evidence="1">
    <location>
        <begin position="1"/>
        <end position="10"/>
    </location>
</feature>
<evidence type="ECO:0000256" key="1">
    <source>
        <dbReference type="SAM" id="MobiDB-lite"/>
    </source>
</evidence>
<sequence length="131" mass="13029">MAARTGQTRANGGGTAVTGIKRPQNLGSGSARAERTGNATAESVVTAVSGHRGTAHSIGAAPGFGPTVTKTGHANAMGPGAIAVSGSMTVVQQHVPQEPVPWPHQVGVIPHGGFDALGLCLSPQERPPEGL</sequence>
<evidence type="ECO:0000313" key="3">
    <source>
        <dbReference type="Proteomes" id="UP000641386"/>
    </source>
</evidence>
<dbReference type="Proteomes" id="UP000641386">
    <property type="component" value="Unassembled WGS sequence"/>
</dbReference>